<accession>A0A6U5A867</accession>
<feature type="signal peptide" evidence="5">
    <location>
        <begin position="1"/>
        <end position="21"/>
    </location>
</feature>
<dbReference type="EMBL" id="HBFK01011039">
    <property type="protein sequence ID" value="CAD8740119.1"/>
    <property type="molecule type" value="Transcribed_RNA"/>
</dbReference>
<evidence type="ECO:0000259" key="6">
    <source>
        <dbReference type="Pfam" id="PF00828"/>
    </source>
</evidence>
<dbReference type="HAMAP" id="MF_01341">
    <property type="entry name" value="Ribosomal_uL15"/>
    <property type="match status" value="1"/>
</dbReference>
<feature type="chain" id="PRO_5035585727" description="Large ribosomal subunit protein uL15/eL18 domain-containing protein" evidence="5">
    <location>
        <begin position="22"/>
        <end position="267"/>
    </location>
</feature>
<dbReference type="GO" id="GO:0003735">
    <property type="term" value="F:structural constituent of ribosome"/>
    <property type="evidence" value="ECO:0007669"/>
    <property type="project" value="InterPro"/>
</dbReference>
<dbReference type="GO" id="GO:0015934">
    <property type="term" value="C:large ribosomal subunit"/>
    <property type="evidence" value="ECO:0007669"/>
    <property type="project" value="InterPro"/>
</dbReference>
<gene>
    <name evidence="8" type="ORF">HAND00432_LOCUS23957</name>
    <name evidence="7" type="ORF">HAND1043_LOCUS6611</name>
</gene>
<dbReference type="PANTHER" id="PTHR12934:SF11">
    <property type="entry name" value="LARGE RIBOSOMAL SUBUNIT PROTEIN UL15M"/>
    <property type="match status" value="1"/>
</dbReference>
<dbReference type="InterPro" id="IPR036227">
    <property type="entry name" value="Ribosomal_uL15/eL18_sf"/>
</dbReference>
<dbReference type="PANTHER" id="PTHR12934">
    <property type="entry name" value="50S RIBOSOMAL PROTEIN L15"/>
    <property type="match status" value="1"/>
</dbReference>
<comment type="similarity">
    <text evidence="1">Belongs to the universal ribosomal protein uL15 family.</text>
</comment>
<organism evidence="8">
    <name type="scientific">Hemiselmis andersenii</name>
    <name type="common">Cryptophyte alga</name>
    <dbReference type="NCBI Taxonomy" id="464988"/>
    <lineage>
        <taxon>Eukaryota</taxon>
        <taxon>Cryptophyceae</taxon>
        <taxon>Cryptomonadales</taxon>
        <taxon>Hemiselmidaceae</taxon>
        <taxon>Hemiselmis</taxon>
    </lineage>
</organism>
<dbReference type="GO" id="GO:0006412">
    <property type="term" value="P:translation"/>
    <property type="evidence" value="ECO:0007669"/>
    <property type="project" value="InterPro"/>
</dbReference>
<dbReference type="EMBL" id="HBFX01039807">
    <property type="protein sequence ID" value="CAD8972956.1"/>
    <property type="molecule type" value="Transcribed_RNA"/>
</dbReference>
<proteinExistence type="inferred from homology"/>
<evidence type="ECO:0000313" key="7">
    <source>
        <dbReference type="EMBL" id="CAD8740119.1"/>
    </source>
</evidence>
<feature type="domain" description="Large ribosomal subunit protein uL15/eL18" evidence="6">
    <location>
        <begin position="203"/>
        <end position="255"/>
    </location>
</feature>
<protein>
    <recommendedName>
        <fullName evidence="6">Large ribosomal subunit protein uL15/eL18 domain-containing protein</fullName>
    </recommendedName>
</protein>
<dbReference type="Gene3D" id="3.100.10.10">
    <property type="match status" value="1"/>
</dbReference>
<dbReference type="PROSITE" id="PS51257">
    <property type="entry name" value="PROKAR_LIPOPROTEIN"/>
    <property type="match status" value="1"/>
</dbReference>
<keyword evidence="2" id="KW-0689">Ribosomal protein</keyword>
<dbReference type="InterPro" id="IPR005749">
    <property type="entry name" value="Ribosomal_uL15_bac-type"/>
</dbReference>
<keyword evidence="5" id="KW-0732">Signal</keyword>
<evidence type="ECO:0000313" key="8">
    <source>
        <dbReference type="EMBL" id="CAD8972956.1"/>
    </source>
</evidence>
<dbReference type="SUPFAM" id="SSF52080">
    <property type="entry name" value="Ribosomal proteins L15p and L18e"/>
    <property type="match status" value="1"/>
</dbReference>
<dbReference type="InterPro" id="IPR021131">
    <property type="entry name" value="Ribosomal_uL15/eL18"/>
</dbReference>
<reference evidence="8" key="1">
    <citation type="submission" date="2021-01" db="EMBL/GenBank/DDBJ databases">
        <authorList>
            <person name="Corre E."/>
            <person name="Pelletier E."/>
            <person name="Niang G."/>
            <person name="Scheremetjew M."/>
            <person name="Finn R."/>
            <person name="Kale V."/>
            <person name="Holt S."/>
            <person name="Cochrane G."/>
            <person name="Meng A."/>
            <person name="Brown T."/>
            <person name="Cohen L."/>
        </authorList>
    </citation>
    <scope>NUCLEOTIDE SEQUENCE</scope>
    <source>
        <strain evidence="7">CCMP441</strain>
        <strain evidence="8">CCMP644</strain>
    </source>
</reference>
<evidence type="ECO:0000256" key="1">
    <source>
        <dbReference type="ARBA" id="ARBA00007320"/>
    </source>
</evidence>
<dbReference type="Pfam" id="PF00828">
    <property type="entry name" value="Ribosomal_L27A"/>
    <property type="match status" value="1"/>
</dbReference>
<evidence type="ECO:0000256" key="3">
    <source>
        <dbReference type="ARBA" id="ARBA00023274"/>
    </source>
</evidence>
<evidence type="ECO:0000256" key="5">
    <source>
        <dbReference type="SAM" id="SignalP"/>
    </source>
</evidence>
<evidence type="ECO:0000256" key="2">
    <source>
        <dbReference type="ARBA" id="ARBA00022980"/>
    </source>
</evidence>
<name>A0A6U5A867_HEMAN</name>
<dbReference type="AlphaFoldDB" id="A0A6U5A867"/>
<dbReference type="NCBIfam" id="TIGR01071">
    <property type="entry name" value="rplO_bact"/>
    <property type="match status" value="1"/>
</dbReference>
<dbReference type="InterPro" id="IPR030878">
    <property type="entry name" value="Ribosomal_uL15"/>
</dbReference>
<sequence>MSRRTALALTAVLAATSLVACSAFVAPLSSHGAFVGRSAVAQQGIQAAPSLSRAHGALTSLSMKVFDWKRRDARAADPTVGVATEGEFGFLGNLSPAPGSQKKKTRKGRGISAGQGATCGFGMRGQKSRSGRPTRAGFEGGQMPLYRRLPKYVGRPTGPGHNKANYGLLKLSVLNNCEANSEATYESCLAAGHMTKLKISKGCSVIRGKQLVKVIGCNDADGEPVKLSVQGLTVKAHAFTASAVEQIQANGGKCVLLNPVTGADIEA</sequence>
<feature type="region of interest" description="Disordered" evidence="4">
    <location>
        <begin position="93"/>
        <end position="114"/>
    </location>
</feature>
<keyword evidence="3" id="KW-0687">Ribonucleoprotein</keyword>
<evidence type="ECO:0000256" key="4">
    <source>
        <dbReference type="SAM" id="MobiDB-lite"/>
    </source>
</evidence>